<evidence type="ECO:0000256" key="2">
    <source>
        <dbReference type="ARBA" id="ARBA00004141"/>
    </source>
</evidence>
<reference evidence="20 21" key="1">
    <citation type="submission" date="2017-04" db="EMBL/GenBank/DDBJ databases">
        <title>Genome sequencing of [Candida] sorbophila.</title>
        <authorList>
            <person name="Ahn J.O."/>
        </authorList>
    </citation>
    <scope>NUCLEOTIDE SEQUENCE [LARGE SCALE GENOMIC DNA]</scope>
    <source>
        <strain evidence="20 21">DS02</strain>
    </source>
</reference>
<evidence type="ECO:0000256" key="13">
    <source>
        <dbReference type="ARBA" id="ARBA00023002"/>
    </source>
</evidence>
<dbReference type="InterPro" id="IPR001199">
    <property type="entry name" value="Cyt_B5-like_heme/steroid-bd"/>
</dbReference>
<dbReference type="RefSeq" id="XP_024662895.1">
    <property type="nucleotide sequence ID" value="XM_024807127.1"/>
</dbReference>
<evidence type="ECO:0000256" key="17">
    <source>
        <dbReference type="ARBA" id="ARBA00047420"/>
    </source>
</evidence>
<dbReference type="PROSITE" id="PS50255">
    <property type="entry name" value="CYTOCHROME_B5_2"/>
    <property type="match status" value="1"/>
</dbReference>
<protein>
    <recommendedName>
        <fullName evidence="7">Delta 8-(E)-sphingolipid desaturase</fullName>
        <ecNumber evidence="6">1.14.19.18</ecNumber>
    </recommendedName>
</protein>
<evidence type="ECO:0000256" key="14">
    <source>
        <dbReference type="ARBA" id="ARBA00023004"/>
    </source>
</evidence>
<dbReference type="Proteomes" id="UP000238350">
    <property type="component" value="Unassembled WGS sequence"/>
</dbReference>
<keyword evidence="10" id="KW-0479">Metal-binding</keyword>
<feature type="transmembrane region" description="Helical" evidence="18">
    <location>
        <begin position="238"/>
        <end position="260"/>
    </location>
</feature>
<keyword evidence="12 18" id="KW-1133">Transmembrane helix</keyword>
<evidence type="ECO:0000256" key="11">
    <source>
        <dbReference type="ARBA" id="ARBA00022919"/>
    </source>
</evidence>
<keyword evidence="9 18" id="KW-0812">Transmembrane</keyword>
<evidence type="ECO:0000256" key="9">
    <source>
        <dbReference type="ARBA" id="ARBA00022692"/>
    </source>
</evidence>
<evidence type="ECO:0000256" key="7">
    <source>
        <dbReference type="ARBA" id="ARBA00016939"/>
    </source>
</evidence>
<evidence type="ECO:0000256" key="6">
    <source>
        <dbReference type="ARBA" id="ARBA00012019"/>
    </source>
</evidence>
<feature type="transmembrane region" description="Helical" evidence="18">
    <location>
        <begin position="313"/>
        <end position="333"/>
    </location>
</feature>
<dbReference type="AlphaFoldDB" id="A0A2T0FDD2"/>
<feature type="domain" description="Cytochrome b5 heme-binding" evidence="19">
    <location>
        <begin position="3"/>
        <end position="78"/>
    </location>
</feature>
<dbReference type="PANTHER" id="PTHR19353">
    <property type="entry name" value="FATTY ACID DESATURASE 2"/>
    <property type="match status" value="1"/>
</dbReference>
<dbReference type="Gene3D" id="3.10.120.10">
    <property type="entry name" value="Cytochrome b5-like heme/steroid binding domain"/>
    <property type="match status" value="1"/>
</dbReference>
<evidence type="ECO:0000256" key="15">
    <source>
        <dbReference type="ARBA" id="ARBA00023098"/>
    </source>
</evidence>
<evidence type="ECO:0000259" key="19">
    <source>
        <dbReference type="PROSITE" id="PS50255"/>
    </source>
</evidence>
<keyword evidence="16 18" id="KW-0472">Membrane</keyword>
<evidence type="ECO:0000256" key="3">
    <source>
        <dbReference type="ARBA" id="ARBA00004760"/>
    </source>
</evidence>
<dbReference type="EC" id="1.14.19.18" evidence="6"/>
<gene>
    <name evidence="20" type="ORF">B9G98_00569</name>
</gene>
<keyword evidence="21" id="KW-1185">Reference proteome</keyword>
<dbReference type="PANTHER" id="PTHR19353:SF30">
    <property type="entry name" value="DELTA 8-(E)-SPHINGOLIPID DESATURASE"/>
    <property type="match status" value="1"/>
</dbReference>
<evidence type="ECO:0000256" key="16">
    <source>
        <dbReference type="ARBA" id="ARBA00023136"/>
    </source>
</evidence>
<dbReference type="GO" id="GO:0006665">
    <property type="term" value="P:sphingolipid metabolic process"/>
    <property type="evidence" value="ECO:0007669"/>
    <property type="project" value="UniProtKB-UniPathway"/>
</dbReference>
<accession>A0A2T0FDD2</accession>
<dbReference type="GO" id="GO:0046872">
    <property type="term" value="F:metal ion binding"/>
    <property type="evidence" value="ECO:0007669"/>
    <property type="project" value="UniProtKB-KW"/>
</dbReference>
<evidence type="ECO:0000256" key="1">
    <source>
        <dbReference type="ARBA" id="ARBA00002593"/>
    </source>
</evidence>
<evidence type="ECO:0000256" key="18">
    <source>
        <dbReference type="SAM" id="Phobius"/>
    </source>
</evidence>
<dbReference type="InterPro" id="IPR036400">
    <property type="entry name" value="Cyt_B5-like_heme/steroid_sf"/>
</dbReference>
<feature type="transmembrane region" description="Helical" evidence="18">
    <location>
        <begin position="354"/>
        <end position="372"/>
    </location>
</feature>
<evidence type="ECO:0000256" key="4">
    <source>
        <dbReference type="ARBA" id="ARBA00004991"/>
    </source>
</evidence>
<dbReference type="GeneID" id="36514318"/>
<dbReference type="GO" id="GO:0016020">
    <property type="term" value="C:membrane"/>
    <property type="evidence" value="ECO:0007669"/>
    <property type="project" value="UniProtKB-SubCell"/>
</dbReference>
<evidence type="ECO:0000256" key="10">
    <source>
        <dbReference type="ARBA" id="ARBA00022723"/>
    </source>
</evidence>
<keyword evidence="8" id="KW-0349">Heme</keyword>
<comment type="caution">
    <text evidence="20">The sequence shown here is derived from an EMBL/GenBank/DDBJ whole genome shotgun (WGS) entry which is preliminary data.</text>
</comment>
<dbReference type="CDD" id="cd03506">
    <property type="entry name" value="Delta6-FADS-like"/>
    <property type="match status" value="1"/>
</dbReference>
<evidence type="ECO:0000256" key="8">
    <source>
        <dbReference type="ARBA" id="ARBA00022617"/>
    </source>
</evidence>
<comment type="pathway">
    <text evidence="3">Lipid metabolism; sphingolipid metabolism.</text>
</comment>
<evidence type="ECO:0000313" key="20">
    <source>
        <dbReference type="EMBL" id="PRT52949.1"/>
    </source>
</evidence>
<dbReference type="GO" id="GO:0016717">
    <property type="term" value="F:oxidoreductase activity, acting on paired donors, with oxidation of a pair of donors resulting in the reduction of molecular oxygen to two molecules of water"/>
    <property type="evidence" value="ECO:0007669"/>
    <property type="project" value="TreeGrafter"/>
</dbReference>
<evidence type="ECO:0000256" key="5">
    <source>
        <dbReference type="ARBA" id="ARBA00009295"/>
    </source>
</evidence>
<dbReference type="EMBL" id="NDIQ01000001">
    <property type="protein sequence ID" value="PRT52949.1"/>
    <property type="molecule type" value="Genomic_DNA"/>
</dbReference>
<dbReference type="STRING" id="45607.A0A2T0FDD2"/>
<dbReference type="PIRSF" id="PIRSF015921">
    <property type="entry name" value="FA_sphinglp_des"/>
    <property type="match status" value="1"/>
</dbReference>
<dbReference type="InterPro" id="IPR005804">
    <property type="entry name" value="FA_desaturase_dom"/>
</dbReference>
<sequence length="554" mass="64715">MVLPLLSREEVEARIADGDLLVIRHGYVLKLNSWIAKHPGGDKAIHHMVGRDATDEIDVYHEEATMRKMDAFRVGYVGTPWKSFVPPLQGGKFRTRAEIEATKDSEYVQPAPRWAKDFNKDVSDSKAAVIDKMLQKELESDLEKYPSLDPETQQHIHNKFRELFVELDEDGWFQCNYWGYVREFSRIGTFFALSYLFFTWRQSSLLLLAISATFLGLGWHQIVFICHDAGHQAITHNYYFDNLMGIFLASYIGGLSLTWWKRNHNVHHIVTNDPVHDPDIQHLPFFAVSERLFGSIYSTYYERWLWFDKFSQAAIQLQHYLYYPILCFGRFNLYRLSWEHLLRGLGPRHGKAAFFRWVELLGLAVFQYWFFYRLCYLTLSTAAERWTFIMVSHIATMPVHVQITLSHFAQSTSNMGMDESFPQRQIRTTLDVSCPAWFDWVHGGLQFQAVHHLFPRMPRHNFRAVQPRIIRFCEELGLHYTIFGFYKGEEHVINHLRQIGEQAKIFQACNEFCRQELIGGEAPLLDEAVAMVKEEKAKASKQVPPIFAAQRKTL</sequence>
<dbReference type="SUPFAM" id="SSF55856">
    <property type="entry name" value="Cytochrome b5-like heme/steroid binding domain"/>
    <property type="match status" value="1"/>
</dbReference>
<dbReference type="SMART" id="SM01117">
    <property type="entry name" value="Cyt-b5"/>
    <property type="match status" value="1"/>
</dbReference>
<dbReference type="Pfam" id="PF00487">
    <property type="entry name" value="FA_desaturase"/>
    <property type="match status" value="1"/>
</dbReference>
<organism evidence="20 21">
    <name type="scientific">Wickerhamiella sorbophila</name>
    <dbReference type="NCBI Taxonomy" id="45607"/>
    <lineage>
        <taxon>Eukaryota</taxon>
        <taxon>Fungi</taxon>
        <taxon>Dikarya</taxon>
        <taxon>Ascomycota</taxon>
        <taxon>Saccharomycotina</taxon>
        <taxon>Dipodascomycetes</taxon>
        <taxon>Dipodascales</taxon>
        <taxon>Trichomonascaceae</taxon>
        <taxon>Wickerhamiella</taxon>
    </lineage>
</organism>
<keyword evidence="13" id="KW-0560">Oxidoreductase</keyword>
<comment type="subcellular location">
    <subcellularLocation>
        <location evidence="2">Membrane</location>
        <topology evidence="2">Multi-pass membrane protein</topology>
    </subcellularLocation>
</comment>
<feature type="transmembrane region" description="Helical" evidence="18">
    <location>
        <begin position="206"/>
        <end position="226"/>
    </location>
</feature>
<evidence type="ECO:0000313" key="21">
    <source>
        <dbReference type="Proteomes" id="UP000238350"/>
    </source>
</evidence>
<keyword evidence="15" id="KW-0443">Lipid metabolism</keyword>
<comment type="catalytic activity">
    <reaction evidence="17">
        <text>an N-acylsphing-4-enine + 2 Fe(II)-[cytochrome b5] + O2 + 2 H(+) = a (4E,8E)-4-sphinga-4,8-dienine ceramide + 2 Fe(III)-[cytochrome b5] + 2 H2O</text>
        <dbReference type="Rhea" id="RHEA:46280"/>
        <dbReference type="Rhea" id="RHEA-COMP:10438"/>
        <dbReference type="Rhea" id="RHEA-COMP:10439"/>
        <dbReference type="ChEBI" id="CHEBI:15377"/>
        <dbReference type="ChEBI" id="CHEBI:15378"/>
        <dbReference type="ChEBI" id="CHEBI:15379"/>
        <dbReference type="ChEBI" id="CHEBI:29033"/>
        <dbReference type="ChEBI" id="CHEBI:29034"/>
        <dbReference type="ChEBI" id="CHEBI:52639"/>
        <dbReference type="ChEBI" id="CHEBI:85953"/>
        <dbReference type="EC" id="1.14.19.18"/>
    </reaction>
</comment>
<dbReference type="InterPro" id="IPR012171">
    <property type="entry name" value="Fatty_acid_desaturase"/>
</dbReference>
<keyword evidence="11" id="KW-0746">Sphingolipid metabolism</keyword>
<name>A0A2T0FDD2_9ASCO</name>
<dbReference type="Pfam" id="PF00173">
    <property type="entry name" value="Cyt-b5"/>
    <property type="match status" value="1"/>
</dbReference>
<comment type="function">
    <text evidence="1">Delta(8)-fatty-acid desaturase which introduces a double bond at the 8-position in the long-chain base (LCB) of ceramides. Required for the formation of the di-unsaturated sphingoid base (E,E)-sphinga-4,8-dienine during glucosylceramide (GluCer) biosynthesis.</text>
</comment>
<comment type="pathway">
    <text evidence="4">Sphingolipid metabolism.</text>
</comment>
<dbReference type="OrthoDB" id="260091at2759"/>
<evidence type="ECO:0000256" key="12">
    <source>
        <dbReference type="ARBA" id="ARBA00022989"/>
    </source>
</evidence>
<dbReference type="UniPathway" id="UPA00222"/>
<proteinExistence type="inferred from homology"/>
<comment type="similarity">
    <text evidence="5">Belongs to the fatty acid desaturase type 1 family.</text>
</comment>
<keyword evidence="14" id="KW-0408">Iron</keyword>